<dbReference type="Proteomes" id="UP000814033">
    <property type="component" value="Unassembled WGS sequence"/>
</dbReference>
<comment type="caution">
    <text evidence="1">The sequence shown here is derived from an EMBL/GenBank/DDBJ whole genome shotgun (WGS) entry which is preliminary data.</text>
</comment>
<sequence length="626" mass="70302">MLEAFCFQGTDPKFQQMLAILHRNRDGPTQIMKHAKGGSVVAIELMTSICTQIHAMQTLEVVDILCSHVAASKIPHPFADPSPSDLSAVGCAFWSLSAINRLTLNPNIPIHNVERLKQQVITAWDGIQHWIAFFDELSPRLTKKEHRTVHNAIAHTIYLIVTARRDLLNTPGVLELAASIWSKEPRYIYRLPIEATENSSSLAWLILRDANDALIEQFVSAAGDLPARVARTALSHVHGVLKDPKSTTRVVIIHLRVLLHLMDGKSASFREAVIEQCGVSVVTRTIVALVDKRDHAVQRTREAVCLAFVNLRKLCRTGTVIRSVQSAVCEGLLHAYSAFFRVRRHYDAKEVEHISFFLSDILPLYMVYRSTVDAVVGARMSTLNMPTSVGNKFSDIWVNLEKQAHAYADLKARWDSVKRMECQNCHVHGDKADLRRCARCKSVFYCSGACQVTDWDGHKRSCLVRRQQHARNYYPTMADRNFLHLIAVHDSRHMIARIRSMAAEQHPSTSLSEIGICINYSNSTQIAPFPSIIDEYNVTDRLQSAPHDSEIREKEALKDVVDAACKEKHGTTLIECITWKGARAFISLFLVSPSIWDPLPENTTQLDFILAFRVVTSAMAVMASAE</sequence>
<evidence type="ECO:0000313" key="2">
    <source>
        <dbReference type="Proteomes" id="UP000814033"/>
    </source>
</evidence>
<keyword evidence="2" id="KW-1185">Reference proteome</keyword>
<organism evidence="1 2">
    <name type="scientific">Auriscalpium vulgare</name>
    <dbReference type="NCBI Taxonomy" id="40419"/>
    <lineage>
        <taxon>Eukaryota</taxon>
        <taxon>Fungi</taxon>
        <taxon>Dikarya</taxon>
        <taxon>Basidiomycota</taxon>
        <taxon>Agaricomycotina</taxon>
        <taxon>Agaricomycetes</taxon>
        <taxon>Russulales</taxon>
        <taxon>Auriscalpiaceae</taxon>
        <taxon>Auriscalpium</taxon>
    </lineage>
</organism>
<reference evidence="1" key="2">
    <citation type="journal article" date="2022" name="New Phytol.">
        <title>Evolutionary transition to the ectomycorrhizal habit in the genomes of a hyperdiverse lineage of mushroom-forming fungi.</title>
        <authorList>
            <person name="Looney B."/>
            <person name="Miyauchi S."/>
            <person name="Morin E."/>
            <person name="Drula E."/>
            <person name="Courty P.E."/>
            <person name="Kohler A."/>
            <person name="Kuo A."/>
            <person name="LaButti K."/>
            <person name="Pangilinan J."/>
            <person name="Lipzen A."/>
            <person name="Riley R."/>
            <person name="Andreopoulos W."/>
            <person name="He G."/>
            <person name="Johnson J."/>
            <person name="Nolan M."/>
            <person name="Tritt A."/>
            <person name="Barry K.W."/>
            <person name="Grigoriev I.V."/>
            <person name="Nagy L.G."/>
            <person name="Hibbett D."/>
            <person name="Henrissat B."/>
            <person name="Matheny P.B."/>
            <person name="Labbe J."/>
            <person name="Martin F.M."/>
        </authorList>
    </citation>
    <scope>NUCLEOTIDE SEQUENCE</scope>
    <source>
        <strain evidence="1">FP105234-sp</strain>
    </source>
</reference>
<dbReference type="EMBL" id="MU275865">
    <property type="protein sequence ID" value="KAI0050103.1"/>
    <property type="molecule type" value="Genomic_DNA"/>
</dbReference>
<accession>A0ACB8S1U9</accession>
<protein>
    <submittedName>
        <fullName evidence="1">Uncharacterized protein</fullName>
    </submittedName>
</protein>
<name>A0ACB8S1U9_9AGAM</name>
<evidence type="ECO:0000313" key="1">
    <source>
        <dbReference type="EMBL" id="KAI0050103.1"/>
    </source>
</evidence>
<gene>
    <name evidence="1" type="ORF">FA95DRAFT_1556028</name>
</gene>
<proteinExistence type="predicted"/>
<reference evidence="1" key="1">
    <citation type="submission" date="2021-02" db="EMBL/GenBank/DDBJ databases">
        <authorList>
            <consortium name="DOE Joint Genome Institute"/>
            <person name="Ahrendt S."/>
            <person name="Looney B.P."/>
            <person name="Miyauchi S."/>
            <person name="Morin E."/>
            <person name="Drula E."/>
            <person name="Courty P.E."/>
            <person name="Chicoki N."/>
            <person name="Fauchery L."/>
            <person name="Kohler A."/>
            <person name="Kuo A."/>
            <person name="Labutti K."/>
            <person name="Pangilinan J."/>
            <person name="Lipzen A."/>
            <person name="Riley R."/>
            <person name="Andreopoulos W."/>
            <person name="He G."/>
            <person name="Johnson J."/>
            <person name="Barry K.W."/>
            <person name="Grigoriev I.V."/>
            <person name="Nagy L."/>
            <person name="Hibbett D."/>
            <person name="Henrissat B."/>
            <person name="Matheny P.B."/>
            <person name="Labbe J."/>
            <person name="Martin F."/>
        </authorList>
    </citation>
    <scope>NUCLEOTIDE SEQUENCE</scope>
    <source>
        <strain evidence="1">FP105234-sp</strain>
    </source>
</reference>